<evidence type="ECO:0000256" key="1">
    <source>
        <dbReference type="ARBA" id="ARBA00022801"/>
    </source>
</evidence>
<accession>A0ABS1TH39</accession>
<dbReference type="PANTHER" id="PTHR48081:SF33">
    <property type="entry name" value="KYNURENINE FORMAMIDASE"/>
    <property type="match status" value="1"/>
</dbReference>
<dbReference type="InterPro" id="IPR049492">
    <property type="entry name" value="BD-FAE-like_dom"/>
</dbReference>
<evidence type="ECO:0000313" key="3">
    <source>
        <dbReference type="EMBL" id="MBL4937654.1"/>
    </source>
</evidence>
<dbReference type="InterPro" id="IPR050300">
    <property type="entry name" value="GDXG_lipolytic_enzyme"/>
</dbReference>
<feature type="domain" description="BD-FAE-like" evidence="2">
    <location>
        <begin position="16"/>
        <end position="200"/>
    </location>
</feature>
<sequence length="247" mass="28164">MIQTIKYGDHESQIGDLYIPSRNSLGIVCLFHGGFWKMPYDRFQFDAVAKELTEMGYCVWNIEYRKIGESGRVWTDTFTDAIASIQALSSCKDAYSNINIDNIFVVGHSAGGHLALWLSLQEIAIKCTRFVGLAPILDLRKAFYENIGGDSVFQLLDGTPEEYPDRYKKASPIEMLPSSEKQVIFHGVEDEDVFVNWSRDYVSIAKSLGSDIEYIEIEKCKHMEFVDPNSEAFRKFTDWLNEALPNK</sequence>
<dbReference type="InterPro" id="IPR029058">
    <property type="entry name" value="AB_hydrolase_fold"/>
</dbReference>
<dbReference type="Gene3D" id="3.40.50.1820">
    <property type="entry name" value="alpha/beta hydrolase"/>
    <property type="match status" value="1"/>
</dbReference>
<evidence type="ECO:0000259" key="2">
    <source>
        <dbReference type="Pfam" id="PF20434"/>
    </source>
</evidence>
<dbReference type="GO" id="GO:0016787">
    <property type="term" value="F:hydrolase activity"/>
    <property type="evidence" value="ECO:0007669"/>
    <property type="project" value="UniProtKB-KW"/>
</dbReference>
<dbReference type="SUPFAM" id="SSF53474">
    <property type="entry name" value="alpha/beta-Hydrolases"/>
    <property type="match status" value="1"/>
</dbReference>
<gene>
    <name evidence="3" type="ORF">JK636_18245</name>
</gene>
<dbReference type="Pfam" id="PF20434">
    <property type="entry name" value="BD-FAE"/>
    <property type="match status" value="1"/>
</dbReference>
<proteinExistence type="predicted"/>
<name>A0ABS1TH39_9CLOT</name>
<dbReference type="PANTHER" id="PTHR48081">
    <property type="entry name" value="AB HYDROLASE SUPERFAMILY PROTEIN C4A8.06C"/>
    <property type="match status" value="1"/>
</dbReference>
<keyword evidence="4" id="KW-1185">Reference proteome</keyword>
<evidence type="ECO:0000313" key="4">
    <source>
        <dbReference type="Proteomes" id="UP000632377"/>
    </source>
</evidence>
<dbReference type="RefSeq" id="WP_202750407.1">
    <property type="nucleotide sequence ID" value="NZ_JAESWC010000015.1"/>
</dbReference>
<keyword evidence="1 3" id="KW-0378">Hydrolase</keyword>
<reference evidence="3 4" key="1">
    <citation type="submission" date="2021-01" db="EMBL/GenBank/DDBJ databases">
        <title>Genome public.</title>
        <authorList>
            <person name="Liu C."/>
            <person name="Sun Q."/>
        </authorList>
    </citation>
    <scope>NUCLEOTIDE SEQUENCE [LARGE SCALE GENOMIC DNA]</scope>
    <source>
        <strain evidence="3 4">YIM B02515</strain>
    </source>
</reference>
<dbReference type="Proteomes" id="UP000632377">
    <property type="component" value="Unassembled WGS sequence"/>
</dbReference>
<dbReference type="EMBL" id="JAESWC010000015">
    <property type="protein sequence ID" value="MBL4937654.1"/>
    <property type="molecule type" value="Genomic_DNA"/>
</dbReference>
<protein>
    <submittedName>
        <fullName evidence="3">Alpha/beta hydrolase</fullName>
    </submittedName>
</protein>
<comment type="caution">
    <text evidence="3">The sequence shown here is derived from an EMBL/GenBank/DDBJ whole genome shotgun (WGS) entry which is preliminary data.</text>
</comment>
<organism evidence="3 4">
    <name type="scientific">Clostridium rhizosphaerae</name>
    <dbReference type="NCBI Taxonomy" id="2803861"/>
    <lineage>
        <taxon>Bacteria</taxon>
        <taxon>Bacillati</taxon>
        <taxon>Bacillota</taxon>
        <taxon>Clostridia</taxon>
        <taxon>Eubacteriales</taxon>
        <taxon>Clostridiaceae</taxon>
        <taxon>Clostridium</taxon>
    </lineage>
</organism>